<evidence type="ECO:0000256" key="1">
    <source>
        <dbReference type="SAM" id="MobiDB-lite"/>
    </source>
</evidence>
<organism evidence="2">
    <name type="scientific">Culex pipiens</name>
    <name type="common">House mosquito</name>
    <dbReference type="NCBI Taxonomy" id="7175"/>
    <lineage>
        <taxon>Eukaryota</taxon>
        <taxon>Metazoa</taxon>
        <taxon>Ecdysozoa</taxon>
        <taxon>Arthropoda</taxon>
        <taxon>Hexapoda</taxon>
        <taxon>Insecta</taxon>
        <taxon>Pterygota</taxon>
        <taxon>Neoptera</taxon>
        <taxon>Endopterygota</taxon>
        <taxon>Diptera</taxon>
        <taxon>Nematocera</taxon>
        <taxon>Culicoidea</taxon>
        <taxon>Culicidae</taxon>
        <taxon>Culicinae</taxon>
        <taxon>Culicini</taxon>
        <taxon>Culex</taxon>
        <taxon>Culex</taxon>
    </lineage>
</organism>
<feature type="region of interest" description="Disordered" evidence="1">
    <location>
        <begin position="96"/>
        <end position="123"/>
    </location>
</feature>
<accession>A0A8D8JH94</accession>
<evidence type="ECO:0000313" key="2">
    <source>
        <dbReference type="EMBL" id="CAG6571798.1"/>
    </source>
</evidence>
<sequence>MNILACTTTGPMSPIGSKMLAVSERTTFLVIGDSDFHFGALNRKLSVPGSQINPSVLTNDEDESNSKIFRSSLSSGGMVSKISELFEVHFRRVKPTVSRRSTSSSTSAIPLSMVAAPDRRSST</sequence>
<proteinExistence type="predicted"/>
<protein>
    <submittedName>
        <fullName evidence="2">(northern house mosquito) hypothetical protein</fullName>
    </submittedName>
</protein>
<dbReference type="AlphaFoldDB" id="A0A8D8JH94"/>
<reference evidence="2" key="1">
    <citation type="submission" date="2021-05" db="EMBL/GenBank/DDBJ databases">
        <authorList>
            <person name="Alioto T."/>
            <person name="Alioto T."/>
            <person name="Gomez Garrido J."/>
        </authorList>
    </citation>
    <scope>NUCLEOTIDE SEQUENCE</scope>
</reference>
<feature type="compositionally biased region" description="Low complexity" evidence="1">
    <location>
        <begin position="98"/>
        <end position="107"/>
    </location>
</feature>
<dbReference type="EMBL" id="HBUE01180917">
    <property type="protein sequence ID" value="CAG6520231.1"/>
    <property type="molecule type" value="Transcribed_RNA"/>
</dbReference>
<name>A0A8D8JH94_CULPI</name>
<dbReference type="EMBL" id="HBUE01286524">
    <property type="protein sequence ID" value="CAG6571798.1"/>
    <property type="molecule type" value="Transcribed_RNA"/>
</dbReference>